<proteinExistence type="predicted"/>
<name>A0A1C5GQP4_9ACTN</name>
<keyword evidence="1" id="KW-0472">Membrane</keyword>
<feature type="transmembrane region" description="Helical" evidence="1">
    <location>
        <begin position="105"/>
        <end position="132"/>
    </location>
</feature>
<feature type="transmembrane region" description="Helical" evidence="1">
    <location>
        <begin position="74"/>
        <end position="93"/>
    </location>
</feature>
<sequence length="156" mass="16730">MRERWRAIGLLAVALFAVNVVARLIIRFGFDGGDDTTAADRVSLGMFVVIGLVLAGLAFVWGRRRPVGRWAADMAAGVGLALLLTVLVGPLLVGQNPFGGGAGTFFAQIWLYLAATAAGVLLGYLVLTALGLDHRSQTLKRYAEIKTAKPRRPVRR</sequence>
<keyword evidence="1" id="KW-0812">Transmembrane</keyword>
<keyword evidence="1" id="KW-1133">Transmembrane helix</keyword>
<keyword evidence="3" id="KW-1185">Reference proteome</keyword>
<evidence type="ECO:0000313" key="2">
    <source>
        <dbReference type="EMBL" id="SCG36128.1"/>
    </source>
</evidence>
<dbReference type="AlphaFoldDB" id="A0A1C5GQP4"/>
<dbReference type="Proteomes" id="UP000198217">
    <property type="component" value="Chromosome I"/>
</dbReference>
<accession>A0A1C5GQP4</accession>
<feature type="transmembrane region" description="Helical" evidence="1">
    <location>
        <begin position="42"/>
        <end position="62"/>
    </location>
</feature>
<organism evidence="2 3">
    <name type="scientific">Micromonospora echinaurantiaca</name>
    <dbReference type="NCBI Taxonomy" id="47857"/>
    <lineage>
        <taxon>Bacteria</taxon>
        <taxon>Bacillati</taxon>
        <taxon>Actinomycetota</taxon>
        <taxon>Actinomycetes</taxon>
        <taxon>Micromonosporales</taxon>
        <taxon>Micromonosporaceae</taxon>
        <taxon>Micromonospora</taxon>
    </lineage>
</organism>
<evidence type="ECO:0000256" key="1">
    <source>
        <dbReference type="SAM" id="Phobius"/>
    </source>
</evidence>
<protein>
    <submittedName>
        <fullName evidence="2">Uncharacterized protein</fullName>
    </submittedName>
</protein>
<dbReference type="RefSeq" id="WP_088992044.1">
    <property type="nucleotide sequence ID" value="NZ_LT607750.1"/>
</dbReference>
<reference evidence="2 3" key="1">
    <citation type="submission" date="2016-06" db="EMBL/GenBank/DDBJ databases">
        <authorList>
            <person name="Kjaerup R.B."/>
            <person name="Dalgaard T.S."/>
            <person name="Juul-Madsen H.R."/>
        </authorList>
    </citation>
    <scope>NUCLEOTIDE SEQUENCE [LARGE SCALE GENOMIC DNA]</scope>
    <source>
        <strain evidence="2 3">DSM 43904</strain>
    </source>
</reference>
<gene>
    <name evidence="2" type="ORF">GA0070609_0203</name>
</gene>
<evidence type="ECO:0000313" key="3">
    <source>
        <dbReference type="Proteomes" id="UP000198217"/>
    </source>
</evidence>
<dbReference type="EMBL" id="LT607750">
    <property type="protein sequence ID" value="SCG36128.1"/>
    <property type="molecule type" value="Genomic_DNA"/>
</dbReference>